<dbReference type="AlphaFoldDB" id="A0A1Y3BRC1"/>
<proteinExistence type="predicted"/>
<gene>
    <name evidence="1" type="ORF">BLA29_006885</name>
</gene>
<accession>A0A1Y3BRC1</accession>
<protein>
    <submittedName>
        <fullName evidence="1">Uncharacterized protein</fullName>
    </submittedName>
</protein>
<reference evidence="1 2" key="1">
    <citation type="submission" date="2017-03" db="EMBL/GenBank/DDBJ databases">
        <title>Genome Survey of Euroglyphus maynei.</title>
        <authorList>
            <person name="Arlian L.G."/>
            <person name="Morgan M.S."/>
            <person name="Rider S.D."/>
        </authorList>
    </citation>
    <scope>NUCLEOTIDE SEQUENCE [LARGE SCALE GENOMIC DNA]</scope>
    <source>
        <strain evidence="1">Arlian Lab</strain>
        <tissue evidence="1">Whole body</tissue>
    </source>
</reference>
<evidence type="ECO:0000313" key="2">
    <source>
        <dbReference type="Proteomes" id="UP000194236"/>
    </source>
</evidence>
<dbReference type="Proteomes" id="UP000194236">
    <property type="component" value="Unassembled WGS sequence"/>
</dbReference>
<sequence length="227" mass="25736">MDAKIQEFKSIKTMPSPISLNAVADTRKIQSLQEFYCDTDSSSELADDVSEFILYYMMGATFVRPMGIFSGKFNQEYSEINQYVLRRSNGQLTWLRYRSSNPALKADYLYITEHGSARSRLYNLLIIPDGPNNPEIFVYGEMFAGFSFKAPGSIELKGHLFMTHMYPEPNVCAIEDPLESDIIIEITAGTIVIFICDNKDVVILPGDDCKMRFTAENDQNTITTIKL</sequence>
<organism evidence="1 2">
    <name type="scientific">Euroglyphus maynei</name>
    <name type="common">Mayne's house dust mite</name>
    <dbReference type="NCBI Taxonomy" id="6958"/>
    <lineage>
        <taxon>Eukaryota</taxon>
        <taxon>Metazoa</taxon>
        <taxon>Ecdysozoa</taxon>
        <taxon>Arthropoda</taxon>
        <taxon>Chelicerata</taxon>
        <taxon>Arachnida</taxon>
        <taxon>Acari</taxon>
        <taxon>Acariformes</taxon>
        <taxon>Sarcoptiformes</taxon>
        <taxon>Astigmata</taxon>
        <taxon>Psoroptidia</taxon>
        <taxon>Analgoidea</taxon>
        <taxon>Pyroglyphidae</taxon>
        <taxon>Pyroglyphinae</taxon>
        <taxon>Euroglyphus</taxon>
    </lineage>
</organism>
<evidence type="ECO:0000313" key="1">
    <source>
        <dbReference type="EMBL" id="OTF82617.1"/>
    </source>
</evidence>
<dbReference type="OrthoDB" id="6516982at2759"/>
<name>A0A1Y3BRC1_EURMA</name>
<dbReference type="EMBL" id="MUJZ01007590">
    <property type="protein sequence ID" value="OTF82617.1"/>
    <property type="molecule type" value="Genomic_DNA"/>
</dbReference>
<keyword evidence="2" id="KW-1185">Reference proteome</keyword>
<comment type="caution">
    <text evidence="1">The sequence shown here is derived from an EMBL/GenBank/DDBJ whole genome shotgun (WGS) entry which is preliminary data.</text>
</comment>